<dbReference type="SMART" id="SM00184">
    <property type="entry name" value="RING"/>
    <property type="match status" value="1"/>
</dbReference>
<feature type="compositionally biased region" description="Pro residues" evidence="5">
    <location>
        <begin position="163"/>
        <end position="179"/>
    </location>
</feature>
<keyword evidence="2" id="KW-0862">Zinc</keyword>
<dbReference type="EMBL" id="NIVC01000469">
    <property type="protein sequence ID" value="PAA82444.1"/>
    <property type="molecule type" value="Genomic_DNA"/>
</dbReference>
<evidence type="ECO:0000256" key="4">
    <source>
        <dbReference type="SAM" id="Coils"/>
    </source>
</evidence>
<feature type="region of interest" description="Disordered" evidence="5">
    <location>
        <begin position="138"/>
        <end position="207"/>
    </location>
</feature>
<keyword evidence="1 3" id="KW-0479">Metal-binding</keyword>
<dbReference type="OrthoDB" id="8062037at2759"/>
<reference evidence="8 9" key="1">
    <citation type="submission" date="2017-06" db="EMBL/GenBank/DDBJ databases">
        <title>A platform for efficient transgenesis in Macrostomum lignano, a flatworm model organism for stem cell research.</title>
        <authorList>
            <person name="Berezikov E."/>
        </authorList>
    </citation>
    <scope>NUCLEOTIDE SEQUENCE [LARGE SCALE GENOMIC DNA]</scope>
    <source>
        <strain evidence="8">DV1</strain>
        <tissue evidence="8">Whole organism</tissue>
    </source>
</reference>
<sequence>SLRLAGRLLFSVNAVSAMLADDAEEEENEFSSLRDQAQRLRRENSGLSRRLAEAEAQRNAAVAGLRRCRLTVARLRHRAAAAEASRREMVALSTLDKLRQLAAEVEAKSRRPSNALSACLRTWEEQLRLARRLRTEADSRLAADTSPSAASSTSSTAFLSTTPPTPPSPDSPPALPPSPDFDLLRLPAESPTQPAQSSLPTSRSPTVAVAVEPIDRRVWRRVVEVLPDASLASVAAALANMPAIERVRASETDLVSAAVAQLLVDVDKTAEDDAAGSTLPPPPPGLAFDAPLCAVCQEALPTTDGHRQRLRQLTCGHRFHEDCVRRWLAECSACPTCRRHYLMPEDFPPLV</sequence>
<feature type="compositionally biased region" description="Low complexity" evidence="5">
    <location>
        <begin position="142"/>
        <end position="162"/>
    </location>
</feature>
<feature type="domain" description="RING-type" evidence="7">
    <location>
        <begin position="293"/>
        <end position="338"/>
    </location>
</feature>
<dbReference type="Proteomes" id="UP000215902">
    <property type="component" value="Unassembled WGS sequence"/>
</dbReference>
<dbReference type="GO" id="GO:0008270">
    <property type="term" value="F:zinc ion binding"/>
    <property type="evidence" value="ECO:0007669"/>
    <property type="project" value="UniProtKB-KW"/>
</dbReference>
<dbReference type="AlphaFoldDB" id="A0A267GAP6"/>
<organism evidence="8 9">
    <name type="scientific">Macrostomum lignano</name>
    <dbReference type="NCBI Taxonomy" id="282301"/>
    <lineage>
        <taxon>Eukaryota</taxon>
        <taxon>Metazoa</taxon>
        <taxon>Spiralia</taxon>
        <taxon>Lophotrochozoa</taxon>
        <taxon>Platyhelminthes</taxon>
        <taxon>Rhabditophora</taxon>
        <taxon>Macrostomorpha</taxon>
        <taxon>Macrostomida</taxon>
        <taxon>Macrostomidae</taxon>
        <taxon>Macrostomum</taxon>
    </lineage>
</organism>
<feature type="coiled-coil region" evidence="4">
    <location>
        <begin position="16"/>
        <end position="57"/>
    </location>
</feature>
<keyword evidence="6" id="KW-0732">Signal</keyword>
<dbReference type="InterPro" id="IPR013083">
    <property type="entry name" value="Znf_RING/FYVE/PHD"/>
</dbReference>
<dbReference type="PROSITE" id="PS50089">
    <property type="entry name" value="ZF_RING_2"/>
    <property type="match status" value="1"/>
</dbReference>
<feature type="non-terminal residue" evidence="8">
    <location>
        <position position="1"/>
    </location>
</feature>
<dbReference type="Gene3D" id="3.30.40.10">
    <property type="entry name" value="Zinc/RING finger domain, C3HC4 (zinc finger)"/>
    <property type="match status" value="1"/>
</dbReference>
<dbReference type="Pfam" id="PF13639">
    <property type="entry name" value="zf-RING_2"/>
    <property type="match status" value="1"/>
</dbReference>
<keyword evidence="9" id="KW-1185">Reference proteome</keyword>
<evidence type="ECO:0000313" key="9">
    <source>
        <dbReference type="Proteomes" id="UP000215902"/>
    </source>
</evidence>
<feature type="compositionally biased region" description="Polar residues" evidence="5">
    <location>
        <begin position="190"/>
        <end position="205"/>
    </location>
</feature>
<proteinExistence type="predicted"/>
<evidence type="ECO:0000256" key="6">
    <source>
        <dbReference type="SAM" id="SignalP"/>
    </source>
</evidence>
<dbReference type="SUPFAM" id="SSF57850">
    <property type="entry name" value="RING/U-box"/>
    <property type="match status" value="1"/>
</dbReference>
<dbReference type="InterPro" id="IPR001841">
    <property type="entry name" value="Znf_RING"/>
</dbReference>
<evidence type="ECO:0000256" key="3">
    <source>
        <dbReference type="PROSITE-ProRule" id="PRU00175"/>
    </source>
</evidence>
<name>A0A267GAP6_9PLAT</name>
<protein>
    <recommendedName>
        <fullName evidence="7">RING-type domain-containing protein</fullName>
    </recommendedName>
</protein>
<dbReference type="PANTHER" id="PTHR17550">
    <property type="entry name" value="E3 UBIQUITIN-PROTEIN LIGASE TTC3"/>
    <property type="match status" value="1"/>
</dbReference>
<evidence type="ECO:0000259" key="7">
    <source>
        <dbReference type="PROSITE" id="PS50089"/>
    </source>
</evidence>
<comment type="caution">
    <text evidence="8">The sequence shown here is derived from an EMBL/GenBank/DDBJ whole genome shotgun (WGS) entry which is preliminary data.</text>
</comment>
<evidence type="ECO:0000313" key="8">
    <source>
        <dbReference type="EMBL" id="PAA82444.1"/>
    </source>
</evidence>
<keyword evidence="4" id="KW-0175">Coiled coil</keyword>
<dbReference type="STRING" id="282301.A0A267GAP6"/>
<evidence type="ECO:0000256" key="1">
    <source>
        <dbReference type="ARBA" id="ARBA00022771"/>
    </source>
</evidence>
<feature type="signal peptide" evidence="6">
    <location>
        <begin position="1"/>
        <end position="17"/>
    </location>
</feature>
<gene>
    <name evidence="8" type="ORF">BOX15_Mlig012666g3</name>
</gene>
<evidence type="ECO:0000256" key="5">
    <source>
        <dbReference type="SAM" id="MobiDB-lite"/>
    </source>
</evidence>
<keyword evidence="1 3" id="KW-0863">Zinc-finger</keyword>
<feature type="chain" id="PRO_5013397544" description="RING-type domain-containing protein" evidence="6">
    <location>
        <begin position="18"/>
        <end position="351"/>
    </location>
</feature>
<evidence type="ECO:0000256" key="2">
    <source>
        <dbReference type="ARBA" id="ARBA00022833"/>
    </source>
</evidence>
<accession>A0A267GAP6</accession>
<dbReference type="PANTHER" id="PTHR17550:SF4">
    <property type="entry name" value="E3 UBIQUITIN-PROTEIN LIGASE TTC3"/>
    <property type="match status" value="1"/>
</dbReference>